<evidence type="ECO:0000256" key="7">
    <source>
        <dbReference type="SAM" id="Phobius"/>
    </source>
</evidence>
<keyword evidence="6 7" id="KW-0472">Membrane</keyword>
<dbReference type="Pfam" id="PF00482">
    <property type="entry name" value="T2SSF"/>
    <property type="match status" value="1"/>
</dbReference>
<evidence type="ECO:0000259" key="8">
    <source>
        <dbReference type="Pfam" id="PF00482"/>
    </source>
</evidence>
<keyword evidence="4 7" id="KW-0812">Transmembrane</keyword>
<gene>
    <name evidence="9" type="primary">xpsF</name>
    <name evidence="9" type="ORF">DLNHIDIE_00244</name>
</gene>
<evidence type="ECO:0000256" key="3">
    <source>
        <dbReference type="ARBA" id="ARBA00022475"/>
    </source>
</evidence>
<dbReference type="PANTHER" id="PTHR30012:SF0">
    <property type="entry name" value="TYPE II SECRETION SYSTEM PROTEIN F-RELATED"/>
    <property type="match status" value="1"/>
</dbReference>
<evidence type="ECO:0000313" key="10">
    <source>
        <dbReference type="Proteomes" id="UP000315403"/>
    </source>
</evidence>
<dbReference type="PANTHER" id="PTHR30012">
    <property type="entry name" value="GENERAL SECRETION PATHWAY PROTEIN"/>
    <property type="match status" value="1"/>
</dbReference>
<dbReference type="Proteomes" id="UP000315403">
    <property type="component" value="Unassembled WGS sequence"/>
</dbReference>
<name>A0A543Q246_ACITH</name>
<dbReference type="AlphaFoldDB" id="A0A543Q246"/>
<feature type="domain" description="Type II secretion system protein GspF" evidence="8">
    <location>
        <begin position="75"/>
        <end position="188"/>
    </location>
</feature>
<feature type="transmembrane region" description="Helical" evidence="7">
    <location>
        <begin position="371"/>
        <end position="394"/>
    </location>
</feature>
<organism evidence="9 10">
    <name type="scientific">Acidithiobacillus thiooxidans ATCC 19377</name>
    <dbReference type="NCBI Taxonomy" id="637390"/>
    <lineage>
        <taxon>Bacteria</taxon>
        <taxon>Pseudomonadati</taxon>
        <taxon>Pseudomonadota</taxon>
        <taxon>Acidithiobacillia</taxon>
        <taxon>Acidithiobacillales</taxon>
        <taxon>Acidithiobacillaceae</taxon>
        <taxon>Acidithiobacillus</taxon>
    </lineage>
</organism>
<feature type="transmembrane region" description="Helical" evidence="7">
    <location>
        <begin position="221"/>
        <end position="240"/>
    </location>
</feature>
<dbReference type="InterPro" id="IPR042094">
    <property type="entry name" value="T2SS_GspF_sf"/>
</dbReference>
<keyword evidence="3" id="KW-1003">Cell membrane</keyword>
<comment type="subcellular location">
    <subcellularLocation>
        <location evidence="1">Cell membrane</location>
        <topology evidence="1">Multi-pass membrane protein</topology>
    </subcellularLocation>
</comment>
<evidence type="ECO:0000313" key="9">
    <source>
        <dbReference type="EMBL" id="TQN50391.1"/>
    </source>
</evidence>
<sequence length="400" mass="44475">MQKVYHYLARNNSGKNLEGILATESEEQAFLELRQRGLQPLAVDFSIDDTFNLFTTPNFSPDALAAYYLGLGLRIKNGMDVVDAVEDMADQPTHFRVKLCANELVNHMRSGLKLGVAMEKAGFPERDYNIIKALETGAKTSVGLENIANDYRRSASIQKKVKGMLLEPAFMAIVGIIAIWATMVFAVPIFQRVFNDLTEEGGKIPGYAQVFYHLSDIFDSFLVFDSILYFAVFIGLAFFLQSHTFKKWLDHISTLRQFSEMVDNAALWGGFRLLIDTSIQPQVIPDMLAKSASREDSKRAFEALGVMMKRGMKYPEAIRQSGFPSYIGKDAASAMEAPGLVAQTEALTMMNNLLALRVEEMADKVVTVSHIIVTIASSLMILGIMALTIMPVMITELHLA</sequence>
<dbReference type="InterPro" id="IPR018076">
    <property type="entry name" value="T2SS_GspF_dom"/>
</dbReference>
<evidence type="ECO:0000256" key="5">
    <source>
        <dbReference type="ARBA" id="ARBA00022989"/>
    </source>
</evidence>
<proteinExistence type="inferred from homology"/>
<evidence type="ECO:0000256" key="6">
    <source>
        <dbReference type="ARBA" id="ARBA00023136"/>
    </source>
</evidence>
<evidence type="ECO:0000256" key="4">
    <source>
        <dbReference type="ARBA" id="ARBA00022692"/>
    </source>
</evidence>
<dbReference type="Gene3D" id="1.20.81.30">
    <property type="entry name" value="Type II secretion system (T2SS), domain F"/>
    <property type="match status" value="1"/>
</dbReference>
<evidence type="ECO:0000256" key="2">
    <source>
        <dbReference type="ARBA" id="ARBA00005745"/>
    </source>
</evidence>
<dbReference type="GO" id="GO:0005886">
    <property type="term" value="C:plasma membrane"/>
    <property type="evidence" value="ECO:0007669"/>
    <property type="project" value="UniProtKB-SubCell"/>
</dbReference>
<dbReference type="InterPro" id="IPR003004">
    <property type="entry name" value="GspF/PilC"/>
</dbReference>
<reference evidence="9 10" key="1">
    <citation type="submission" date="2019-03" db="EMBL/GenBank/DDBJ databases">
        <title>New insights into Acidothiobacillus thiooxidans sulfur metabolism through coupled gene expression, solution geochemistry, microscopy and spectroscopy analyses.</title>
        <authorList>
            <person name="Camacho D."/>
            <person name="Frazao R."/>
            <person name="Fouillen A."/>
            <person name="Nanci A."/>
            <person name="Lang B.F."/>
            <person name="Apte S.C."/>
            <person name="Baron C."/>
            <person name="Warren L.A."/>
        </authorList>
    </citation>
    <scope>NUCLEOTIDE SEQUENCE [LARGE SCALE GENOMIC DNA]</scope>
    <source>
        <strain evidence="9 10">ATCC 19377</strain>
    </source>
</reference>
<accession>A0A543Q246</accession>
<dbReference type="EMBL" id="SZUV01000001">
    <property type="protein sequence ID" value="TQN50391.1"/>
    <property type="molecule type" value="Genomic_DNA"/>
</dbReference>
<keyword evidence="5 7" id="KW-1133">Transmembrane helix</keyword>
<comment type="caution">
    <text evidence="9">The sequence shown here is derived from an EMBL/GenBank/DDBJ whole genome shotgun (WGS) entry which is preliminary data.</text>
</comment>
<dbReference type="RefSeq" id="WP_142086218.1">
    <property type="nucleotide sequence ID" value="NZ_SZUV01000001.1"/>
</dbReference>
<feature type="transmembrane region" description="Helical" evidence="7">
    <location>
        <begin position="169"/>
        <end position="190"/>
    </location>
</feature>
<comment type="similarity">
    <text evidence="2">Belongs to the GSP F family.</text>
</comment>
<protein>
    <submittedName>
        <fullName evidence="9">Type II secretion system protein F</fullName>
    </submittedName>
</protein>
<evidence type="ECO:0000256" key="1">
    <source>
        <dbReference type="ARBA" id="ARBA00004651"/>
    </source>
</evidence>